<evidence type="ECO:0000256" key="4">
    <source>
        <dbReference type="ARBA" id="ARBA00022741"/>
    </source>
</evidence>
<evidence type="ECO:0000259" key="9">
    <source>
        <dbReference type="PROSITE" id="PS50893"/>
    </source>
</evidence>
<feature type="domain" description="ABC transporter" evidence="9">
    <location>
        <begin position="4"/>
        <end position="229"/>
    </location>
</feature>
<dbReference type="Proteomes" id="UP000196228">
    <property type="component" value="Chromosome"/>
</dbReference>
<dbReference type="Pfam" id="PF00005">
    <property type="entry name" value="ABC_tran"/>
    <property type="match status" value="1"/>
</dbReference>
<dbReference type="FunFam" id="3.40.50.300:FF:000589">
    <property type="entry name" value="ABC transporter, ATP-binding subunit"/>
    <property type="match status" value="1"/>
</dbReference>
<evidence type="ECO:0000256" key="7">
    <source>
        <dbReference type="ARBA" id="ARBA00023136"/>
    </source>
</evidence>
<keyword evidence="3" id="KW-1003">Cell membrane</keyword>
<keyword evidence="5 10" id="KW-0067">ATP-binding</keyword>
<dbReference type="PANTHER" id="PTHR42711:SF16">
    <property type="entry name" value="ABC TRANSPORTER ATP-BINDING PROTEIN"/>
    <property type="match status" value="1"/>
</dbReference>
<dbReference type="SUPFAM" id="SSF52540">
    <property type="entry name" value="P-loop containing nucleoside triphosphate hydrolases"/>
    <property type="match status" value="1"/>
</dbReference>
<comment type="subcellular location">
    <subcellularLocation>
        <location evidence="1">Cell membrane</location>
        <topology evidence="1">Peripheral membrane protein</topology>
    </subcellularLocation>
</comment>
<dbReference type="OrthoDB" id="9804819at2"/>
<dbReference type="SMART" id="SM00382">
    <property type="entry name" value="AAA"/>
    <property type="match status" value="1"/>
</dbReference>
<dbReference type="PROSITE" id="PS00211">
    <property type="entry name" value="ABC_TRANSPORTER_1"/>
    <property type="match status" value="1"/>
</dbReference>
<dbReference type="GO" id="GO:0046677">
    <property type="term" value="P:response to antibiotic"/>
    <property type="evidence" value="ECO:0007669"/>
    <property type="project" value="UniProtKB-KW"/>
</dbReference>
<dbReference type="PROSITE" id="PS50893">
    <property type="entry name" value="ABC_TRANSPORTER_2"/>
    <property type="match status" value="1"/>
</dbReference>
<evidence type="ECO:0000256" key="6">
    <source>
        <dbReference type="ARBA" id="ARBA00022967"/>
    </source>
</evidence>
<keyword evidence="8" id="KW-0046">Antibiotic resistance</keyword>
<evidence type="ECO:0000256" key="2">
    <source>
        <dbReference type="ARBA" id="ARBA00022448"/>
    </source>
</evidence>
<evidence type="ECO:0000256" key="1">
    <source>
        <dbReference type="ARBA" id="ARBA00004202"/>
    </source>
</evidence>
<keyword evidence="7" id="KW-0472">Membrane</keyword>
<gene>
    <name evidence="10" type="ORF">CBR64_20000</name>
</gene>
<dbReference type="PANTHER" id="PTHR42711">
    <property type="entry name" value="ABC TRANSPORTER ATP-BINDING PROTEIN"/>
    <property type="match status" value="1"/>
</dbReference>
<dbReference type="GO" id="GO:0005524">
    <property type="term" value="F:ATP binding"/>
    <property type="evidence" value="ECO:0007669"/>
    <property type="project" value="UniProtKB-KW"/>
</dbReference>
<dbReference type="InterPro" id="IPR003593">
    <property type="entry name" value="AAA+_ATPase"/>
</dbReference>
<dbReference type="InterPro" id="IPR017871">
    <property type="entry name" value="ABC_transporter-like_CS"/>
</dbReference>
<sequence>MTALEVRNLHKRYGDRVAVDDVSLTVEDGEIFGIIGPNGAGKTTTVECVAGLRTPDSGSISVLGLDPATDRAEVRERLGVQLQESSFPDAITVAEALDLYGSFYRDPVDWRELMELLDLTEKRDTRYKALSGGQKQRLSIALALVGGPRVAILDELTTGLDPQARRDTWSLVERVRDTGVTIVLVTHFMDEAERLSDRIAVVSGGRVAAVDTPAGLVAQANAAQQVRFRVSQPLDRSVLTGLPEVTDVENTADRWRVTGRGQLLSSVAGALARAHVVAEDLRVDQRTLDDAFVALTGRPPGSGDASARRAR</sequence>
<reference evidence="10 11" key="1">
    <citation type="submission" date="2017-05" db="EMBL/GenBank/DDBJ databases">
        <authorList>
            <person name="Song R."/>
            <person name="Chenine A.L."/>
            <person name="Ruprecht R.M."/>
        </authorList>
    </citation>
    <scope>NUCLEOTIDE SEQUENCE [LARGE SCALE GENOMIC DNA]</scope>
    <source>
        <strain evidence="10 11">PSBB019</strain>
    </source>
</reference>
<keyword evidence="4" id="KW-0547">Nucleotide-binding</keyword>
<accession>A0A1Y0I1U2</accession>
<dbReference type="CDD" id="cd03230">
    <property type="entry name" value="ABC_DR_subfamily_A"/>
    <property type="match status" value="1"/>
</dbReference>
<dbReference type="EMBL" id="CP021383">
    <property type="protein sequence ID" value="ARU53373.1"/>
    <property type="molecule type" value="Genomic_DNA"/>
</dbReference>
<dbReference type="Gene3D" id="3.40.50.300">
    <property type="entry name" value="P-loop containing nucleotide triphosphate hydrolases"/>
    <property type="match status" value="1"/>
</dbReference>
<dbReference type="InterPro" id="IPR003439">
    <property type="entry name" value="ABC_transporter-like_ATP-bd"/>
</dbReference>
<dbReference type="KEGG" id="cceu:CBR64_20000"/>
<keyword evidence="6" id="KW-1278">Translocase</keyword>
<name>A0A1Y0I1U2_CELCE</name>
<dbReference type="GO" id="GO:0016887">
    <property type="term" value="F:ATP hydrolysis activity"/>
    <property type="evidence" value="ECO:0007669"/>
    <property type="project" value="InterPro"/>
</dbReference>
<organism evidence="10 11">
    <name type="scientific">Cellulosimicrobium cellulans</name>
    <name type="common">Arthrobacter luteus</name>
    <dbReference type="NCBI Taxonomy" id="1710"/>
    <lineage>
        <taxon>Bacteria</taxon>
        <taxon>Bacillati</taxon>
        <taxon>Actinomycetota</taxon>
        <taxon>Actinomycetes</taxon>
        <taxon>Micrococcales</taxon>
        <taxon>Promicromonosporaceae</taxon>
        <taxon>Cellulosimicrobium</taxon>
    </lineage>
</organism>
<dbReference type="GO" id="GO:0005886">
    <property type="term" value="C:plasma membrane"/>
    <property type="evidence" value="ECO:0007669"/>
    <property type="project" value="UniProtKB-SubCell"/>
</dbReference>
<dbReference type="InterPro" id="IPR050763">
    <property type="entry name" value="ABC_transporter_ATP-binding"/>
</dbReference>
<proteinExistence type="predicted"/>
<keyword evidence="2" id="KW-0813">Transport</keyword>
<evidence type="ECO:0000256" key="3">
    <source>
        <dbReference type="ARBA" id="ARBA00022475"/>
    </source>
</evidence>
<evidence type="ECO:0000256" key="5">
    <source>
        <dbReference type="ARBA" id="ARBA00022840"/>
    </source>
</evidence>
<evidence type="ECO:0000313" key="11">
    <source>
        <dbReference type="Proteomes" id="UP000196228"/>
    </source>
</evidence>
<evidence type="ECO:0000313" key="10">
    <source>
        <dbReference type="EMBL" id="ARU53373.1"/>
    </source>
</evidence>
<dbReference type="InterPro" id="IPR027417">
    <property type="entry name" value="P-loop_NTPase"/>
</dbReference>
<evidence type="ECO:0000256" key="8">
    <source>
        <dbReference type="ARBA" id="ARBA00023251"/>
    </source>
</evidence>
<dbReference type="RefSeq" id="WP_087472285.1">
    <property type="nucleotide sequence ID" value="NZ_CP021383.1"/>
</dbReference>
<dbReference type="AlphaFoldDB" id="A0A1Y0I1U2"/>
<protein>
    <submittedName>
        <fullName evidence="10">Multidrug ABC transporter ATP-binding protein</fullName>
    </submittedName>
</protein>